<comment type="caution">
    <text evidence="1">The sequence shown here is derived from an EMBL/GenBank/DDBJ whole genome shotgun (WGS) entry which is preliminary data.</text>
</comment>
<evidence type="ECO:0000313" key="4">
    <source>
        <dbReference type="Proteomes" id="UP000639772"/>
    </source>
</evidence>
<sequence length="59" mass="6396">MNENVGSFLLQLRRRFDSSVSWSSSDLAEMAPLLCGSSLMEGLTRESSFSPSISPESAP</sequence>
<dbReference type="EMBL" id="JADCNL010000002">
    <property type="protein sequence ID" value="KAG0491684.1"/>
    <property type="molecule type" value="Genomic_DNA"/>
</dbReference>
<evidence type="ECO:0000313" key="3">
    <source>
        <dbReference type="Proteomes" id="UP000636800"/>
    </source>
</evidence>
<evidence type="ECO:0000313" key="2">
    <source>
        <dbReference type="EMBL" id="KAG0493730.1"/>
    </source>
</evidence>
<accession>A0A835RMA7</accession>
<protein>
    <submittedName>
        <fullName evidence="1">Uncharacterized protein</fullName>
    </submittedName>
</protein>
<evidence type="ECO:0000313" key="1">
    <source>
        <dbReference type="EMBL" id="KAG0491684.1"/>
    </source>
</evidence>
<dbReference type="AlphaFoldDB" id="A0A835RMA7"/>
<dbReference type="Proteomes" id="UP000636800">
    <property type="component" value="Chromosome 2"/>
</dbReference>
<keyword evidence="3" id="KW-1185">Reference proteome</keyword>
<reference evidence="3 4" key="1">
    <citation type="journal article" date="2020" name="Nat. Food">
        <title>A phased Vanilla planifolia genome enables genetic improvement of flavour and production.</title>
        <authorList>
            <person name="Hasing T."/>
            <person name="Tang H."/>
            <person name="Brym M."/>
            <person name="Khazi F."/>
            <person name="Huang T."/>
            <person name="Chambers A.H."/>
        </authorList>
    </citation>
    <scope>NUCLEOTIDE SEQUENCE [LARGE SCALE GENOMIC DNA]</scope>
    <source>
        <tissue evidence="1">Leaf</tissue>
    </source>
</reference>
<organism evidence="1 3">
    <name type="scientific">Vanilla planifolia</name>
    <name type="common">Vanilla</name>
    <dbReference type="NCBI Taxonomy" id="51239"/>
    <lineage>
        <taxon>Eukaryota</taxon>
        <taxon>Viridiplantae</taxon>
        <taxon>Streptophyta</taxon>
        <taxon>Embryophyta</taxon>
        <taxon>Tracheophyta</taxon>
        <taxon>Spermatophyta</taxon>
        <taxon>Magnoliopsida</taxon>
        <taxon>Liliopsida</taxon>
        <taxon>Asparagales</taxon>
        <taxon>Orchidaceae</taxon>
        <taxon>Vanilloideae</taxon>
        <taxon>Vanilleae</taxon>
        <taxon>Vanilla</taxon>
    </lineage>
</organism>
<name>A0A835RMA7_VANPL</name>
<dbReference type="EMBL" id="JADCNM010000002">
    <property type="protein sequence ID" value="KAG0493730.1"/>
    <property type="molecule type" value="Genomic_DNA"/>
</dbReference>
<dbReference type="Proteomes" id="UP000639772">
    <property type="component" value="Unassembled WGS sequence"/>
</dbReference>
<gene>
    <name evidence="2" type="ORF">HPP92_004724</name>
    <name evidence="1" type="ORF">HPP92_005082</name>
</gene>
<proteinExistence type="predicted"/>